<evidence type="ECO:0000313" key="9">
    <source>
        <dbReference type="Proteomes" id="UP000515123"/>
    </source>
</evidence>
<reference evidence="10" key="2">
    <citation type="submission" date="2025-08" db="UniProtKB">
        <authorList>
            <consortium name="RefSeq"/>
        </authorList>
    </citation>
    <scope>IDENTIFICATION</scope>
    <source>
        <tissue evidence="10">Leaf</tissue>
    </source>
</reference>
<keyword evidence="7" id="KW-0732">Signal</keyword>
<evidence type="ECO:0000313" key="10">
    <source>
        <dbReference type="RefSeq" id="XP_020095013.1"/>
    </source>
</evidence>
<feature type="chain" id="PRO_5028169990" evidence="7">
    <location>
        <begin position="29"/>
        <end position="488"/>
    </location>
</feature>
<comment type="subcellular location">
    <subcellularLocation>
        <location evidence="1">Golgi apparatus membrane</location>
        <topology evidence="1">Single-pass type II membrane protein</topology>
    </subcellularLocation>
</comment>
<sequence>MGKPQKCPGGQFFPLLVVLVLVLIPATAIRSQSRYYNRSSGGGGGGDGDGGGGDRGCEGRRIHIRELPARFNTELLRGCDAFSQWEVVGGEFCTYLANHGLGPRTHNRSRSWYRTDARLLEPFFHRRLLEYPCLTPDPSAADAIFLPYYGALDALPYLLLLNDNASAALHGAPLARLLRSDRPALLRRRAGHDHFLVLAGPAWDFSQHPRADPPLWGTSFLRLPDLLNLTVLVLESRPPHSRWQEHAVPHPTSFHPTPSPARRRLARAARSPRPTLMLFAGGGASSPSAAAAARPNNIRSAILAECAERPDLCALVDCSGGACAHDPVRYVRPMLRARFCLQPPGDTPARRSTFDAVIAGCIPVFFEDAAARAHYGWHLPRSRYADFSVLVPKEDVVFGGLRIADVLAAVPPAEVRRMRARVLELAPRVMYRRHGSSPDLRAIKDAFDLAIDGVLRRINRRVRAIEEGDPDRIYYQDDDDDDDRNDDV</sequence>
<evidence type="ECO:0000256" key="3">
    <source>
        <dbReference type="ARBA" id="ARBA00022676"/>
    </source>
</evidence>
<evidence type="ECO:0000256" key="5">
    <source>
        <dbReference type="ARBA" id="ARBA00023034"/>
    </source>
</evidence>
<keyword evidence="3 10" id="KW-0328">Glycosyltransferase</keyword>
<dbReference type="Pfam" id="PF03016">
    <property type="entry name" value="Exostosin_GT47"/>
    <property type="match status" value="1"/>
</dbReference>
<keyword evidence="4" id="KW-0812">Transmembrane</keyword>
<dbReference type="AlphaFoldDB" id="A0A6P5FNH0"/>
<evidence type="ECO:0000256" key="1">
    <source>
        <dbReference type="ARBA" id="ARBA00004323"/>
    </source>
</evidence>
<proteinExistence type="inferred from homology"/>
<protein>
    <submittedName>
        <fullName evidence="10">Probable xyloglucan galactosyltransferase GT19</fullName>
    </submittedName>
</protein>
<keyword evidence="3 10" id="KW-0808">Transferase</keyword>
<evidence type="ECO:0000259" key="8">
    <source>
        <dbReference type="Pfam" id="PF03016"/>
    </source>
</evidence>
<evidence type="ECO:0000256" key="6">
    <source>
        <dbReference type="SAM" id="MobiDB-lite"/>
    </source>
</evidence>
<accession>A0A6P5FNH0</accession>
<keyword evidence="4" id="KW-0735">Signal-anchor</keyword>
<name>A0A6P5FNH0_ANACO</name>
<dbReference type="PANTHER" id="PTHR11062">
    <property type="entry name" value="EXOSTOSIN HEPARAN SULFATE GLYCOSYLTRANSFERASE -RELATED"/>
    <property type="match status" value="1"/>
</dbReference>
<organism evidence="9 10">
    <name type="scientific">Ananas comosus</name>
    <name type="common">Pineapple</name>
    <name type="synonym">Ananas ananas</name>
    <dbReference type="NCBI Taxonomy" id="4615"/>
    <lineage>
        <taxon>Eukaryota</taxon>
        <taxon>Viridiplantae</taxon>
        <taxon>Streptophyta</taxon>
        <taxon>Embryophyta</taxon>
        <taxon>Tracheophyta</taxon>
        <taxon>Spermatophyta</taxon>
        <taxon>Magnoliopsida</taxon>
        <taxon>Liliopsida</taxon>
        <taxon>Poales</taxon>
        <taxon>Bromeliaceae</taxon>
        <taxon>Bromelioideae</taxon>
        <taxon>Ananas</taxon>
    </lineage>
</organism>
<dbReference type="OrthoDB" id="1924787at2759"/>
<comment type="similarity">
    <text evidence="2">Belongs to the glycosyltransferase 47 family.</text>
</comment>
<keyword evidence="5" id="KW-0333">Golgi apparatus</keyword>
<evidence type="ECO:0000256" key="2">
    <source>
        <dbReference type="ARBA" id="ARBA00010271"/>
    </source>
</evidence>
<gene>
    <name evidence="10" type="primary">LOC109714722</name>
</gene>
<dbReference type="GO" id="GO:0016757">
    <property type="term" value="F:glycosyltransferase activity"/>
    <property type="evidence" value="ECO:0007669"/>
    <property type="project" value="UniProtKB-KW"/>
</dbReference>
<feature type="region of interest" description="Disordered" evidence="6">
    <location>
        <begin position="35"/>
        <end position="54"/>
    </location>
</feature>
<dbReference type="GeneID" id="109714722"/>
<evidence type="ECO:0000256" key="4">
    <source>
        <dbReference type="ARBA" id="ARBA00022968"/>
    </source>
</evidence>
<feature type="signal peptide" evidence="7">
    <location>
        <begin position="1"/>
        <end position="28"/>
    </location>
</feature>
<reference evidence="9" key="1">
    <citation type="journal article" date="2015" name="Nat. Genet.">
        <title>The pineapple genome and the evolution of CAM photosynthesis.</title>
        <authorList>
            <person name="Ming R."/>
            <person name="VanBuren R."/>
            <person name="Wai C.M."/>
            <person name="Tang H."/>
            <person name="Schatz M.C."/>
            <person name="Bowers J.E."/>
            <person name="Lyons E."/>
            <person name="Wang M.L."/>
            <person name="Chen J."/>
            <person name="Biggers E."/>
            <person name="Zhang J."/>
            <person name="Huang L."/>
            <person name="Zhang L."/>
            <person name="Miao W."/>
            <person name="Zhang J."/>
            <person name="Ye Z."/>
            <person name="Miao C."/>
            <person name="Lin Z."/>
            <person name="Wang H."/>
            <person name="Zhou H."/>
            <person name="Yim W.C."/>
            <person name="Priest H.D."/>
            <person name="Zheng C."/>
            <person name="Woodhouse M."/>
            <person name="Edger P.P."/>
            <person name="Guyot R."/>
            <person name="Guo H.B."/>
            <person name="Guo H."/>
            <person name="Zheng G."/>
            <person name="Singh R."/>
            <person name="Sharma A."/>
            <person name="Min X."/>
            <person name="Zheng Y."/>
            <person name="Lee H."/>
            <person name="Gurtowski J."/>
            <person name="Sedlazeck F.J."/>
            <person name="Harkess A."/>
            <person name="McKain M.R."/>
            <person name="Liao Z."/>
            <person name="Fang J."/>
            <person name="Liu J."/>
            <person name="Zhang X."/>
            <person name="Zhang Q."/>
            <person name="Hu W."/>
            <person name="Qin Y."/>
            <person name="Wang K."/>
            <person name="Chen L.Y."/>
            <person name="Shirley N."/>
            <person name="Lin Y.R."/>
            <person name="Liu L.Y."/>
            <person name="Hernandez A.G."/>
            <person name="Wright C.L."/>
            <person name="Bulone V."/>
            <person name="Tuskan G.A."/>
            <person name="Heath K."/>
            <person name="Zee F."/>
            <person name="Moore P.H."/>
            <person name="Sunkar R."/>
            <person name="Leebens-Mack J.H."/>
            <person name="Mockler T."/>
            <person name="Bennetzen J.L."/>
            <person name="Freeling M."/>
            <person name="Sankoff D."/>
            <person name="Paterson A.H."/>
            <person name="Zhu X."/>
            <person name="Yang X."/>
            <person name="Smith J.A."/>
            <person name="Cushman J.C."/>
            <person name="Paull R.E."/>
            <person name="Yu Q."/>
        </authorList>
    </citation>
    <scope>NUCLEOTIDE SEQUENCE [LARGE SCALE GENOMIC DNA]</scope>
    <source>
        <strain evidence="9">cv. F153</strain>
    </source>
</reference>
<dbReference type="Proteomes" id="UP000515123">
    <property type="component" value="Linkage group 8"/>
</dbReference>
<feature type="domain" description="Exostosin GT47" evidence="8">
    <location>
        <begin position="57"/>
        <end position="397"/>
    </location>
</feature>
<dbReference type="GO" id="GO:0000139">
    <property type="term" value="C:Golgi membrane"/>
    <property type="evidence" value="ECO:0007669"/>
    <property type="project" value="UniProtKB-SubCell"/>
</dbReference>
<dbReference type="InterPro" id="IPR004263">
    <property type="entry name" value="Exostosin"/>
</dbReference>
<feature type="compositionally biased region" description="Gly residues" evidence="6">
    <location>
        <begin position="40"/>
        <end position="54"/>
    </location>
</feature>
<dbReference type="PANTHER" id="PTHR11062:SF58">
    <property type="entry name" value="XYLOGLUCAN GALACTOSYLTRANSFERASE GT19-RELATED"/>
    <property type="match status" value="1"/>
</dbReference>
<keyword evidence="9" id="KW-1185">Reference proteome</keyword>
<dbReference type="RefSeq" id="XP_020095013.1">
    <property type="nucleotide sequence ID" value="XM_020239424.1"/>
</dbReference>
<evidence type="ECO:0000256" key="7">
    <source>
        <dbReference type="SAM" id="SignalP"/>
    </source>
</evidence>
<dbReference type="InterPro" id="IPR040911">
    <property type="entry name" value="Exostosin_GT47"/>
</dbReference>